<proteinExistence type="predicted"/>
<evidence type="ECO:0000313" key="1">
    <source>
        <dbReference type="EMBL" id="PKK88365.1"/>
    </source>
</evidence>
<dbReference type="Proteomes" id="UP000233256">
    <property type="component" value="Unassembled WGS sequence"/>
</dbReference>
<accession>A0A2N1PJ41</accession>
<reference evidence="1 2" key="1">
    <citation type="journal article" date="2017" name="ISME J.">
        <title>Potential for microbial H2 and metal transformations associated with novel bacteria and archaea in deep terrestrial subsurface sediments.</title>
        <authorList>
            <person name="Hernsdorf A.W."/>
            <person name="Amano Y."/>
            <person name="Miyakawa K."/>
            <person name="Ise K."/>
            <person name="Suzuki Y."/>
            <person name="Anantharaman K."/>
            <person name="Probst A."/>
            <person name="Burstein D."/>
            <person name="Thomas B.C."/>
            <person name="Banfield J.F."/>
        </authorList>
    </citation>
    <scope>NUCLEOTIDE SEQUENCE [LARGE SCALE GENOMIC DNA]</scope>
    <source>
        <strain evidence="1">HGW-Wallbacteria-1</strain>
    </source>
</reference>
<comment type="caution">
    <text evidence="1">The sequence shown here is derived from an EMBL/GenBank/DDBJ whole genome shotgun (WGS) entry which is preliminary data.</text>
</comment>
<dbReference type="EMBL" id="PGXC01000050">
    <property type="protein sequence ID" value="PKK88365.1"/>
    <property type="molecule type" value="Genomic_DNA"/>
</dbReference>
<evidence type="ECO:0000313" key="2">
    <source>
        <dbReference type="Proteomes" id="UP000233256"/>
    </source>
</evidence>
<protein>
    <submittedName>
        <fullName evidence="1">Uncharacterized protein</fullName>
    </submittedName>
</protein>
<organism evidence="1 2">
    <name type="scientific">Candidatus Wallbacteria bacterium HGW-Wallbacteria-1</name>
    <dbReference type="NCBI Taxonomy" id="2013854"/>
    <lineage>
        <taxon>Bacteria</taxon>
        <taxon>Candidatus Walliibacteriota</taxon>
    </lineage>
</organism>
<dbReference type="AlphaFoldDB" id="A0A2N1PJ41"/>
<sequence length="230" mass="27055">MKKIVILSVLIFFLFGIFSFDYISSLYYQSVISSYYSDISNIVPASEREKYQIYSTIIINRYYKYLRKSKELNTQNYLSSKCYLLPSQIVLTNWPLNYNDTEGELLVSYNSAFKMDLQSYRELVTDYKAETSENIKFEPGYFPFAKKIRYLDSSILTKKDFDVHKDVYDKFPDSIGLTAFSGIGFSRDRKFAIVKYYHIVDSLFADSCTMLLIKENQKWRILEEFTGTIS</sequence>
<gene>
    <name evidence="1" type="ORF">CVV64_19245</name>
</gene>
<name>A0A2N1PJ41_9BACT</name>